<keyword evidence="1" id="KW-1133">Transmembrane helix</keyword>
<dbReference type="InParanoid" id="Q21331"/>
<feature type="transmembrane region" description="Helical" evidence="1">
    <location>
        <begin position="63"/>
        <end position="85"/>
    </location>
</feature>
<dbReference type="PaxDb" id="6239-K08D8.1"/>
<reference evidence="2 3" key="1">
    <citation type="journal article" date="1998" name="Science">
        <title>Genome sequence of the nematode C. elegans: a platform for investigating biology.</title>
        <authorList>
            <consortium name="The C. elegans sequencing consortium"/>
            <person name="Sulson J.E."/>
            <person name="Waterston R."/>
        </authorList>
    </citation>
    <scope>NUCLEOTIDE SEQUENCE [LARGE SCALE GENOMIC DNA]</scope>
    <source>
        <strain evidence="2 3">Bristol N2</strain>
    </source>
</reference>
<dbReference type="Proteomes" id="UP000001940">
    <property type="component" value="Chromosome IV"/>
</dbReference>
<dbReference type="RefSeq" id="NP_502458.3">
    <property type="nucleotide sequence ID" value="NM_070057.3"/>
</dbReference>
<sequence length="86" mass="9508">MEPQPQPTYVYPSSSHFDAPPAYTEASGAVYTPNNVQNGQVVYVVVPQNQMALQAGNARARRIFCTIFFIILFISVFVPIIIFAIA</sequence>
<dbReference type="HOGENOM" id="CLU_2499945_0_0_1"/>
<proteinExistence type="predicted"/>
<dbReference type="AlphaFoldDB" id="Q21331"/>
<accession>Q21331</accession>
<dbReference type="WormBase" id="K08D8.1">
    <property type="protein sequence ID" value="CE44536"/>
    <property type="gene ID" value="WBGene00010655"/>
</dbReference>
<evidence type="ECO:0000313" key="3">
    <source>
        <dbReference type="Proteomes" id="UP000001940"/>
    </source>
</evidence>
<evidence type="ECO:0000313" key="4">
    <source>
        <dbReference type="WormBase" id="K08D8.1"/>
    </source>
</evidence>
<dbReference type="CTD" id="187142"/>
<gene>
    <name evidence="2" type="ORF">CELE_K08D8.1</name>
    <name evidence="2 4" type="ORF">K08D8.1</name>
</gene>
<dbReference type="Bgee" id="WBGene00010655">
    <property type="expression patterns" value="Expressed in larva and 2 other cell types or tissues"/>
</dbReference>
<dbReference type="KEGG" id="cel:CELE_K08D8.1"/>
<dbReference type="AGR" id="WB:WBGene00010655"/>
<dbReference type="EMBL" id="BX284604">
    <property type="protein sequence ID" value="CAA97436.3"/>
    <property type="molecule type" value="Genomic_DNA"/>
</dbReference>
<dbReference type="SMR" id="Q21331"/>
<keyword evidence="1" id="KW-0472">Membrane</keyword>
<organism evidence="2 3">
    <name type="scientific">Caenorhabditis elegans</name>
    <dbReference type="NCBI Taxonomy" id="6239"/>
    <lineage>
        <taxon>Eukaryota</taxon>
        <taxon>Metazoa</taxon>
        <taxon>Ecdysozoa</taxon>
        <taxon>Nematoda</taxon>
        <taxon>Chromadorea</taxon>
        <taxon>Rhabditida</taxon>
        <taxon>Rhabditina</taxon>
        <taxon>Rhabditomorpha</taxon>
        <taxon>Rhabditoidea</taxon>
        <taxon>Rhabditidae</taxon>
        <taxon>Peloderinae</taxon>
        <taxon>Caenorhabditis</taxon>
    </lineage>
</organism>
<evidence type="ECO:0000313" key="2">
    <source>
        <dbReference type="EMBL" id="CAA97436.3"/>
    </source>
</evidence>
<dbReference type="UCSC" id="K08D8.1">
    <property type="organism name" value="c. elegans"/>
</dbReference>
<protein>
    <submittedName>
        <fullName evidence="2">DUF4887 domain-containing protein</fullName>
    </submittedName>
</protein>
<name>Q21331_CAEEL</name>
<keyword evidence="3" id="KW-1185">Reference proteome</keyword>
<dbReference type="GeneID" id="187142"/>
<evidence type="ECO:0000256" key="1">
    <source>
        <dbReference type="SAM" id="Phobius"/>
    </source>
</evidence>
<keyword evidence="1" id="KW-0812">Transmembrane</keyword>